<organism evidence="1 2">
    <name type="scientific">Naganishia vaughanmartiniae</name>
    <dbReference type="NCBI Taxonomy" id="1424756"/>
    <lineage>
        <taxon>Eukaryota</taxon>
        <taxon>Fungi</taxon>
        <taxon>Dikarya</taxon>
        <taxon>Basidiomycota</taxon>
        <taxon>Agaricomycotina</taxon>
        <taxon>Tremellomycetes</taxon>
        <taxon>Filobasidiales</taxon>
        <taxon>Filobasidiaceae</taxon>
        <taxon>Naganishia</taxon>
    </lineage>
</organism>
<keyword evidence="2" id="KW-1185">Reference proteome</keyword>
<protein>
    <submittedName>
        <fullName evidence="1">Uncharacterized protein</fullName>
    </submittedName>
</protein>
<reference evidence="1" key="1">
    <citation type="submission" date="2023-04" db="EMBL/GenBank/DDBJ databases">
        <title>Draft Genome sequencing of Naganishia species isolated from polar environments using Oxford Nanopore Technology.</title>
        <authorList>
            <person name="Leo P."/>
            <person name="Venkateswaran K."/>
        </authorList>
    </citation>
    <scope>NUCLEOTIDE SEQUENCE</scope>
    <source>
        <strain evidence="1">MNA-CCFEE 5425</strain>
    </source>
</reference>
<accession>A0ACC2WK94</accession>
<comment type="caution">
    <text evidence="1">The sequence shown here is derived from an EMBL/GenBank/DDBJ whole genome shotgun (WGS) entry which is preliminary data.</text>
</comment>
<dbReference type="EMBL" id="JASBWU010000029">
    <property type="protein sequence ID" value="KAJ9111600.1"/>
    <property type="molecule type" value="Genomic_DNA"/>
</dbReference>
<gene>
    <name evidence="1" type="ORF">QFC22_006471</name>
</gene>
<evidence type="ECO:0000313" key="1">
    <source>
        <dbReference type="EMBL" id="KAJ9111600.1"/>
    </source>
</evidence>
<sequence length="241" mass="27323">MFSFIGVSSRSGPETRRAGSTAISGSIHSYHLVHPSRIERNASLESIEGVPTDEHRTTGSMPSVFTFLGFRPRRKRSQVQVDDHQSRTSVSTNSKYGLDGTSARMSAQEMFHLENPNLWTSLSDSEWQLQWKWRTDNPKDKAELVWQVLRDLPDDVWGVPYGSVPTQAILIHPLLSRHIILAHRINYQAKEDEPEPEVVIDVILYGKTDHSSENIQELSKLWSTPALKFSDLRDLDTAGMN</sequence>
<dbReference type="Proteomes" id="UP001243375">
    <property type="component" value="Unassembled WGS sequence"/>
</dbReference>
<evidence type="ECO:0000313" key="2">
    <source>
        <dbReference type="Proteomes" id="UP001243375"/>
    </source>
</evidence>
<name>A0ACC2WK94_9TREE</name>
<proteinExistence type="predicted"/>